<keyword evidence="1" id="KW-1133">Transmembrane helix</keyword>
<comment type="caution">
    <text evidence="2">The sequence shown here is derived from an EMBL/GenBank/DDBJ whole genome shotgun (WGS) entry which is preliminary data.</text>
</comment>
<dbReference type="Proteomes" id="UP001497623">
    <property type="component" value="Unassembled WGS sequence"/>
</dbReference>
<protein>
    <submittedName>
        <fullName evidence="2">Uncharacterized protein</fullName>
    </submittedName>
</protein>
<keyword evidence="3" id="KW-1185">Reference proteome</keyword>
<dbReference type="EMBL" id="CAXKWB010039953">
    <property type="protein sequence ID" value="CAL4153985.1"/>
    <property type="molecule type" value="Genomic_DNA"/>
</dbReference>
<sequence length="128" mass="13835">MANLAMIADLLPLISSVTGNNPSALLSTFLGEDAADLARQATDFALASPILLNILIIGVPIVAVIVLVGLLFGLIDFGKEGKSDYNDYDYYGDYTDDFSSYSTYAQRSLNLVAPILKNLADAYQKYDN</sequence>
<reference evidence="2 3" key="1">
    <citation type="submission" date="2024-05" db="EMBL/GenBank/DDBJ databases">
        <authorList>
            <person name="Wallberg A."/>
        </authorList>
    </citation>
    <scope>NUCLEOTIDE SEQUENCE [LARGE SCALE GENOMIC DNA]</scope>
</reference>
<feature type="transmembrane region" description="Helical" evidence="1">
    <location>
        <begin position="50"/>
        <end position="75"/>
    </location>
</feature>
<organism evidence="2 3">
    <name type="scientific">Meganyctiphanes norvegica</name>
    <name type="common">Northern krill</name>
    <name type="synonym">Thysanopoda norvegica</name>
    <dbReference type="NCBI Taxonomy" id="48144"/>
    <lineage>
        <taxon>Eukaryota</taxon>
        <taxon>Metazoa</taxon>
        <taxon>Ecdysozoa</taxon>
        <taxon>Arthropoda</taxon>
        <taxon>Crustacea</taxon>
        <taxon>Multicrustacea</taxon>
        <taxon>Malacostraca</taxon>
        <taxon>Eumalacostraca</taxon>
        <taxon>Eucarida</taxon>
        <taxon>Euphausiacea</taxon>
        <taxon>Euphausiidae</taxon>
        <taxon>Meganyctiphanes</taxon>
    </lineage>
</organism>
<name>A0AAV2S3C8_MEGNR</name>
<evidence type="ECO:0000313" key="2">
    <source>
        <dbReference type="EMBL" id="CAL4153985.1"/>
    </source>
</evidence>
<keyword evidence="1" id="KW-0812">Transmembrane</keyword>
<evidence type="ECO:0000256" key="1">
    <source>
        <dbReference type="SAM" id="Phobius"/>
    </source>
</evidence>
<proteinExistence type="predicted"/>
<accession>A0AAV2S3C8</accession>
<evidence type="ECO:0000313" key="3">
    <source>
        <dbReference type="Proteomes" id="UP001497623"/>
    </source>
</evidence>
<gene>
    <name evidence="2" type="ORF">MNOR_LOCUS31259</name>
</gene>
<dbReference type="AlphaFoldDB" id="A0AAV2S3C8"/>
<keyword evidence="1" id="KW-0472">Membrane</keyword>